<reference evidence="3" key="1">
    <citation type="submission" date="2022-11" db="UniProtKB">
        <authorList>
            <consortium name="WormBaseParasite"/>
        </authorList>
    </citation>
    <scope>IDENTIFICATION</scope>
</reference>
<proteinExistence type="predicted"/>
<evidence type="ECO:0000256" key="1">
    <source>
        <dbReference type="SAM" id="MobiDB-lite"/>
    </source>
</evidence>
<protein>
    <submittedName>
        <fullName evidence="3">CCHC-type domain-containing protein</fullName>
    </submittedName>
</protein>
<feature type="compositionally biased region" description="Low complexity" evidence="1">
    <location>
        <begin position="547"/>
        <end position="569"/>
    </location>
</feature>
<sequence length="796" mass="90662">MSAPCRDALRLLAEDATEILENKKEFKLPEQTGSISLHRANIRSLITSLELELGNVSETITDITSSHERWMTVRTSMTGAERQADTPIYETFITEIPFLNIVRDLKRYSRKLLYEKAKLTEALPNPSQITNTHFHLPKLSLPKFSGKCVEFTSFWNSFKVGVHDVPDLSDAVKFNYLKECLDGPALLLIKSLPLTNASYHEAIRLLRENYGNSDEINRTLLHSIRKLPTVHYNNGPENFCMELRAFVDQFELLYLQMIEQEFDINTLSIQMELESKLPPPILEEIFKAKDNYGENWQTDQLRTTLKQILKRKEGIKALDDQRKELNEKISHSCIPKSPRPVRQISPPNTQQSSLTFTVSQQNNRTGRLKFPCIFCNQLDHLSHLCYNYNSIDSRKSRLYEKNFCFSCYKSNHISRNCQRPLRCTHCHNLHPRALCSKLFNPEINKPRIDQNCNEETNISPKEEITHQHTINHSQITSITPTPITPIPLSLIKLPDKFYTVKSLSNYSKTETELVYLNRIKDECKPLLPEEPQLINNIIKSCPQIHSNQNQSPTPDPTTNPTTPIPINKINQKHGPMKASENKILEIKISVPTDNVRRWKGLTESSGPPGDVPSDKSSGPTPPATKLDSHDLPTSPPPATDKHQSQNIPTTKPQPHAPSKLKMILDPPQPLPNSPIKFPISRVRVLPSGIVERLPASNITKNQLSKLRKNKNKKIMKRNISHIPPLNSIKFTVPPAVGRRQHIITNCNNVNLNWPITNLLPLSNIQPILYYLPLLNIQPIHSMFAAGVSHPANYSLK</sequence>
<keyword evidence="2" id="KW-1185">Reference proteome</keyword>
<dbReference type="WBParaSite" id="Minc3s00274g09169">
    <property type="protein sequence ID" value="Minc3s00274g09169"/>
    <property type="gene ID" value="Minc3s00274g09169"/>
</dbReference>
<dbReference type="Proteomes" id="UP000887563">
    <property type="component" value="Unplaced"/>
</dbReference>
<organism evidence="2 3">
    <name type="scientific">Meloidogyne incognita</name>
    <name type="common">Southern root-knot nematode worm</name>
    <name type="synonym">Oxyuris incognita</name>
    <dbReference type="NCBI Taxonomy" id="6306"/>
    <lineage>
        <taxon>Eukaryota</taxon>
        <taxon>Metazoa</taxon>
        <taxon>Ecdysozoa</taxon>
        <taxon>Nematoda</taxon>
        <taxon>Chromadorea</taxon>
        <taxon>Rhabditida</taxon>
        <taxon>Tylenchina</taxon>
        <taxon>Tylenchomorpha</taxon>
        <taxon>Tylenchoidea</taxon>
        <taxon>Meloidogynidae</taxon>
        <taxon>Meloidogyninae</taxon>
        <taxon>Meloidogyne</taxon>
        <taxon>Meloidogyne incognita group</taxon>
    </lineage>
</organism>
<evidence type="ECO:0000313" key="3">
    <source>
        <dbReference type="WBParaSite" id="Minc3s00274g09169"/>
    </source>
</evidence>
<dbReference type="AlphaFoldDB" id="A0A914L5K2"/>
<name>A0A914L5K2_MELIC</name>
<dbReference type="Pfam" id="PF03564">
    <property type="entry name" value="DUF1759"/>
    <property type="match status" value="1"/>
</dbReference>
<feature type="region of interest" description="Disordered" evidence="1">
    <location>
        <begin position="597"/>
        <end position="672"/>
    </location>
</feature>
<dbReference type="Gene3D" id="4.10.60.10">
    <property type="entry name" value="Zinc finger, CCHC-type"/>
    <property type="match status" value="1"/>
</dbReference>
<dbReference type="PANTHER" id="PTHR47331">
    <property type="entry name" value="PHD-TYPE DOMAIN-CONTAINING PROTEIN"/>
    <property type="match status" value="1"/>
</dbReference>
<feature type="region of interest" description="Disordered" evidence="1">
    <location>
        <begin position="543"/>
        <end position="582"/>
    </location>
</feature>
<evidence type="ECO:0000313" key="2">
    <source>
        <dbReference type="Proteomes" id="UP000887563"/>
    </source>
</evidence>
<accession>A0A914L5K2</accession>
<dbReference type="PANTHER" id="PTHR47331:SF1">
    <property type="entry name" value="GAG-LIKE PROTEIN"/>
    <property type="match status" value="1"/>
</dbReference>
<dbReference type="InterPro" id="IPR005312">
    <property type="entry name" value="DUF1759"/>
</dbReference>